<evidence type="ECO:0000313" key="4">
    <source>
        <dbReference type="Proteomes" id="UP000316726"/>
    </source>
</evidence>
<keyword evidence="1" id="KW-0175">Coiled coil</keyword>
<dbReference type="GO" id="GO:0010564">
    <property type="term" value="P:regulation of cell cycle process"/>
    <property type="evidence" value="ECO:0007669"/>
    <property type="project" value="TreeGrafter"/>
</dbReference>
<organism evidence="3 4">
    <name type="scientific">Chloropicon primus</name>
    <dbReference type="NCBI Taxonomy" id="1764295"/>
    <lineage>
        <taxon>Eukaryota</taxon>
        <taxon>Viridiplantae</taxon>
        <taxon>Chlorophyta</taxon>
        <taxon>Chloropicophyceae</taxon>
        <taxon>Chloropicales</taxon>
        <taxon>Chloropicaceae</taxon>
        <taxon>Chloropicon</taxon>
    </lineage>
</organism>
<dbReference type="Proteomes" id="UP000316726">
    <property type="component" value="Chromosome 2"/>
</dbReference>
<evidence type="ECO:0000256" key="2">
    <source>
        <dbReference type="SAM" id="MobiDB-lite"/>
    </source>
</evidence>
<feature type="coiled-coil region" evidence="1">
    <location>
        <begin position="340"/>
        <end position="374"/>
    </location>
</feature>
<gene>
    <name evidence="3" type="ORF">A3770_02p15910</name>
</gene>
<reference evidence="3 4" key="1">
    <citation type="submission" date="2018-07" db="EMBL/GenBank/DDBJ databases">
        <title>The complete nuclear genome of the prasinophyte Chloropicon primus (CCMP1205).</title>
        <authorList>
            <person name="Pombert J.-F."/>
            <person name="Otis C."/>
            <person name="Turmel M."/>
            <person name="Lemieux C."/>
        </authorList>
    </citation>
    <scope>NUCLEOTIDE SEQUENCE [LARGE SCALE GENOMIC DNA]</scope>
    <source>
        <strain evidence="3 4">CCMP1205</strain>
    </source>
</reference>
<protein>
    <submittedName>
        <fullName evidence="3">Uncharacterized protein</fullName>
    </submittedName>
</protein>
<dbReference type="GO" id="GO:0005815">
    <property type="term" value="C:microtubule organizing center"/>
    <property type="evidence" value="ECO:0007669"/>
    <property type="project" value="TreeGrafter"/>
</dbReference>
<dbReference type="PANTHER" id="PTHR21574:SF0">
    <property type="entry name" value="CENTROSOMAL PROTEIN OF 120 KDA"/>
    <property type="match status" value="1"/>
</dbReference>
<evidence type="ECO:0000313" key="3">
    <source>
        <dbReference type="EMBL" id="QDZ19073.1"/>
    </source>
</evidence>
<feature type="coiled-coil region" evidence="1">
    <location>
        <begin position="429"/>
        <end position="489"/>
    </location>
</feature>
<dbReference type="PANTHER" id="PTHR21574">
    <property type="entry name" value="CENTROSOMAL PROTEIN OF 120 KDA"/>
    <property type="match status" value="1"/>
</dbReference>
<sequence>MTQQEEAAAGSGLGRSTVQRVFRLLFDVRSFKSNRKFPFNRSKVVVVVSFPDTLEEAINTDPTKNLRIGQLRSRPAVEVARGSEVLIPNSFLEVNFTTTALRFASTLADDPHCKVQIFREDRYRSDMLLGEALVPLQPLLTQPWIDGYAPVMAMDKSSKKTGAQLGAVRIVVAVEEVGVLSADEQAALQSAESSQAQLSEFRTSADVRAEARGRAVHASDSESESVEGRKLTQRALFGTSYLKQIEDDIQTASEQTERDLLQAKRAVAAASPLAKPAPPPQVIKPSTSVEVEQITQTQEYASAWEFEVWRSAEEARWHAEMKEKEIARLAYIQKEWKKREKERLDEIGRAQEEVESLQKNLKKSLLSVEEREKKLIMAEEALSRRRKEIDREAATRALEAQAAIQRTKDEYQCKLDIEKAKSEQITELQHSTENRLHRIQASFDKLEREYQEYREKMRTTSESELQMQILSLQSELQNVREDKLKLQHSRVKQKDVISKLQRELQWAQSMIQQEHTISSSGSKYNVQAKQLNEIAQTGLKDLKEDQEQLKMLREQVMELRRTNGPSKPSEAHGKADGEEERAGTGEAAKAEEGPQRETSSSSSSKAVVEAQVEEKNFQRERLEEEMSNLLQSGMYTETDPIILTLKEKISLL</sequence>
<evidence type="ECO:0000256" key="1">
    <source>
        <dbReference type="SAM" id="Coils"/>
    </source>
</evidence>
<accession>A0A5B8MF32</accession>
<name>A0A5B8MF32_9CHLO</name>
<dbReference type="STRING" id="1764295.A0A5B8MF32"/>
<keyword evidence="4" id="KW-1185">Reference proteome</keyword>
<feature type="compositionally biased region" description="Basic and acidic residues" evidence="2">
    <location>
        <begin position="569"/>
        <end position="595"/>
    </location>
</feature>
<feature type="region of interest" description="Disordered" evidence="2">
    <location>
        <begin position="559"/>
        <end position="622"/>
    </location>
</feature>
<dbReference type="OrthoDB" id="332250at2759"/>
<feature type="compositionally biased region" description="Basic and acidic residues" evidence="2">
    <location>
        <begin position="612"/>
        <end position="622"/>
    </location>
</feature>
<proteinExistence type="predicted"/>
<dbReference type="AlphaFoldDB" id="A0A5B8MF32"/>
<dbReference type="InterPro" id="IPR039893">
    <property type="entry name" value="CEP120-like"/>
</dbReference>
<dbReference type="EMBL" id="CP031035">
    <property type="protein sequence ID" value="QDZ19073.1"/>
    <property type="molecule type" value="Genomic_DNA"/>
</dbReference>